<name>A0A4Z0HDH8_9ACTN</name>
<evidence type="ECO:0000313" key="3">
    <source>
        <dbReference type="Proteomes" id="UP000297948"/>
    </source>
</evidence>
<evidence type="ECO:0000256" key="1">
    <source>
        <dbReference type="SAM" id="MobiDB-lite"/>
    </source>
</evidence>
<feature type="region of interest" description="Disordered" evidence="1">
    <location>
        <begin position="1"/>
        <end position="66"/>
    </location>
</feature>
<evidence type="ECO:0000313" key="2">
    <source>
        <dbReference type="EMBL" id="TGB15795.1"/>
    </source>
</evidence>
<comment type="caution">
    <text evidence="2">The sequence shown here is derived from an EMBL/GenBank/DDBJ whole genome shotgun (WGS) entry which is preliminary data.</text>
</comment>
<organism evidence="2 3">
    <name type="scientific">Streptomyces palmae</name>
    <dbReference type="NCBI Taxonomy" id="1701085"/>
    <lineage>
        <taxon>Bacteria</taxon>
        <taxon>Bacillati</taxon>
        <taxon>Actinomycetota</taxon>
        <taxon>Actinomycetes</taxon>
        <taxon>Kitasatosporales</taxon>
        <taxon>Streptomycetaceae</taxon>
        <taxon>Streptomyces</taxon>
    </lineage>
</organism>
<sequence>MGKNPQQPERRRSKKGATVQGSAETKTGTDSRVGPGGSQEAHGTDKGSKGGGRGGGVPPEQRPDHP</sequence>
<dbReference type="RefSeq" id="WP_135337928.1">
    <property type="nucleotide sequence ID" value="NZ_JBHLTX010000076.1"/>
</dbReference>
<protein>
    <submittedName>
        <fullName evidence="2">Uncharacterized protein</fullName>
    </submittedName>
</protein>
<dbReference type="OrthoDB" id="4318287at2"/>
<dbReference type="AlphaFoldDB" id="A0A4Z0HDH8"/>
<dbReference type="EMBL" id="SRID01000034">
    <property type="protein sequence ID" value="TGB15795.1"/>
    <property type="molecule type" value="Genomic_DNA"/>
</dbReference>
<dbReference type="Proteomes" id="UP000297948">
    <property type="component" value="Unassembled WGS sequence"/>
</dbReference>
<gene>
    <name evidence="2" type="ORF">E4099_06205</name>
</gene>
<accession>A0A4Z0HDH8</accession>
<reference evidence="2 3" key="1">
    <citation type="submission" date="2019-03" db="EMBL/GenBank/DDBJ databases">
        <authorList>
            <person name="Gonzalez-Pimentel J.L."/>
        </authorList>
    </citation>
    <scope>NUCLEOTIDE SEQUENCE [LARGE SCALE GENOMIC DNA]</scope>
    <source>
        <strain evidence="2 3">JCM 31289</strain>
    </source>
</reference>
<keyword evidence="3" id="KW-1185">Reference proteome</keyword>
<proteinExistence type="predicted"/>
<feature type="compositionally biased region" description="Polar residues" evidence="1">
    <location>
        <begin position="19"/>
        <end position="30"/>
    </location>
</feature>